<dbReference type="EMBL" id="JAERMS010000026">
    <property type="protein sequence ID" value="MBO1363789.1"/>
    <property type="molecule type" value="Genomic_DNA"/>
</dbReference>
<dbReference type="PANTHER" id="PTHR35089">
    <property type="entry name" value="CHAPERONE PROTEIN SKP"/>
    <property type="match status" value="1"/>
</dbReference>
<dbReference type="Pfam" id="PF03938">
    <property type="entry name" value="OmpH"/>
    <property type="match status" value="1"/>
</dbReference>
<evidence type="ECO:0000256" key="4">
    <source>
        <dbReference type="SAM" id="SignalP"/>
    </source>
</evidence>
<dbReference type="SMART" id="SM00935">
    <property type="entry name" value="OmpH"/>
    <property type="match status" value="1"/>
</dbReference>
<evidence type="ECO:0000256" key="3">
    <source>
        <dbReference type="SAM" id="Coils"/>
    </source>
</evidence>
<reference evidence="5 6" key="1">
    <citation type="submission" date="2021-01" db="EMBL/GenBank/DDBJ databases">
        <title>Prevotella A2931 sp. nov.</title>
        <authorList>
            <person name="Buhl M."/>
            <person name="Oberhettinger P."/>
        </authorList>
    </citation>
    <scope>NUCLEOTIDE SEQUENCE [LARGE SCALE GENOMIC DNA]</scope>
    <source>
        <strain evidence="5 6">A2931</strain>
    </source>
</reference>
<evidence type="ECO:0000313" key="5">
    <source>
        <dbReference type="EMBL" id="MBO1363789.1"/>
    </source>
</evidence>
<dbReference type="PANTHER" id="PTHR35089:SF1">
    <property type="entry name" value="CHAPERONE PROTEIN SKP"/>
    <property type="match status" value="1"/>
</dbReference>
<dbReference type="InterPro" id="IPR005632">
    <property type="entry name" value="Chaperone_Skp"/>
</dbReference>
<dbReference type="SUPFAM" id="SSF111384">
    <property type="entry name" value="OmpH-like"/>
    <property type="match status" value="1"/>
</dbReference>
<keyword evidence="2 4" id="KW-0732">Signal</keyword>
<feature type="coiled-coil region" evidence="3">
    <location>
        <begin position="56"/>
        <end position="131"/>
    </location>
</feature>
<keyword evidence="6" id="KW-1185">Reference proteome</keyword>
<dbReference type="Gene3D" id="3.30.910.20">
    <property type="entry name" value="Skp domain"/>
    <property type="match status" value="1"/>
</dbReference>
<accession>A0ABS3M6J4</accession>
<evidence type="ECO:0000313" key="6">
    <source>
        <dbReference type="Proteomes" id="UP000664265"/>
    </source>
</evidence>
<dbReference type="Proteomes" id="UP000664265">
    <property type="component" value="Unassembled WGS sequence"/>
</dbReference>
<name>A0ABS3M6J4_9BACT</name>
<sequence>MKKLFLILSVALFALNGTAQNSETATPYPPAASVNAPTLKFGYFSYDEAMKSSSDYALAQRSLKDLRAKYDAEMKRVEDEFNKKYEDFLDGQRSFAPSILKKRQSELQELIEKNMAFKKEAQDLLKQAEKEALAPIKRKVKLAAAKIGQRRGYAFILNLDGDALPYVDSTMGEDITEAVKAELQ</sequence>
<protein>
    <submittedName>
        <fullName evidence="5">OmpH family outer membrane protein</fullName>
    </submittedName>
</protein>
<keyword evidence="3" id="KW-0175">Coiled coil</keyword>
<evidence type="ECO:0000256" key="2">
    <source>
        <dbReference type="ARBA" id="ARBA00022729"/>
    </source>
</evidence>
<feature type="signal peptide" evidence="4">
    <location>
        <begin position="1"/>
        <end position="21"/>
    </location>
</feature>
<organism evidence="5 6">
    <name type="scientific">Prevotella illustrans</name>
    <dbReference type="NCBI Taxonomy" id="2800387"/>
    <lineage>
        <taxon>Bacteria</taxon>
        <taxon>Pseudomonadati</taxon>
        <taxon>Bacteroidota</taxon>
        <taxon>Bacteroidia</taxon>
        <taxon>Bacteroidales</taxon>
        <taxon>Prevotellaceae</taxon>
        <taxon>Prevotella</taxon>
    </lineage>
</organism>
<comment type="similarity">
    <text evidence="1">Belongs to the Skp family.</text>
</comment>
<feature type="chain" id="PRO_5046857859" evidence="4">
    <location>
        <begin position="22"/>
        <end position="184"/>
    </location>
</feature>
<comment type="caution">
    <text evidence="5">The sequence shown here is derived from an EMBL/GenBank/DDBJ whole genome shotgun (WGS) entry which is preliminary data.</text>
</comment>
<evidence type="ECO:0000256" key="1">
    <source>
        <dbReference type="ARBA" id="ARBA00009091"/>
    </source>
</evidence>
<proteinExistence type="inferred from homology"/>
<dbReference type="InterPro" id="IPR024930">
    <property type="entry name" value="Skp_dom_sf"/>
</dbReference>
<gene>
    <name evidence="5" type="ORF">JHU38_08410</name>
</gene>
<dbReference type="RefSeq" id="WP_107581884.1">
    <property type="nucleotide sequence ID" value="NZ_JAERMS010000026.1"/>
</dbReference>